<keyword evidence="2" id="KW-1185">Reference proteome</keyword>
<dbReference type="EMBL" id="SRMQ01000018">
    <property type="protein sequence ID" value="TGJ75406.1"/>
    <property type="molecule type" value="Genomic_DNA"/>
</dbReference>
<proteinExistence type="predicted"/>
<comment type="caution">
    <text evidence="1">The sequence shown here is derived from an EMBL/GenBank/DDBJ whole genome shotgun (WGS) entry which is preliminary data.</text>
</comment>
<accession>A0A4Z0YC38</accession>
<name>A0A4Z0YC38_9FIRM</name>
<dbReference type="Proteomes" id="UP000297714">
    <property type="component" value="Unassembled WGS sequence"/>
</dbReference>
<sequence>MRMKGMIGMSEMTLQECIVRLEDLIQDRKSFFSKDGNDDVFRTDAAALEKAVSMLHKIAAGEYKRVAHGRWVNMPFNVDNDKYGMNKYNMRIKCTNCGFVTSSELKYAHCPVCGALMDGKDEAE</sequence>
<gene>
    <name evidence="1" type="ORF">CAGA_24300</name>
</gene>
<organism evidence="1 2">
    <name type="scientific">Caproiciproducens galactitolivorans</name>
    <dbReference type="NCBI Taxonomy" id="642589"/>
    <lineage>
        <taxon>Bacteria</taxon>
        <taxon>Bacillati</taxon>
        <taxon>Bacillota</taxon>
        <taxon>Clostridia</taxon>
        <taxon>Eubacteriales</taxon>
        <taxon>Acutalibacteraceae</taxon>
        <taxon>Caproiciproducens</taxon>
    </lineage>
</organism>
<reference evidence="1 2" key="1">
    <citation type="submission" date="2019-04" db="EMBL/GenBank/DDBJ databases">
        <authorList>
            <person name="Poehlein A."/>
            <person name="Bengelsdorf F.R."/>
            <person name="Duerre P."/>
            <person name="Daniel R."/>
        </authorList>
    </citation>
    <scope>NUCLEOTIDE SEQUENCE [LARGE SCALE GENOMIC DNA]</scope>
    <source>
        <strain evidence="1 2">BS-1</strain>
    </source>
</reference>
<evidence type="ECO:0000313" key="1">
    <source>
        <dbReference type="EMBL" id="TGJ75406.1"/>
    </source>
</evidence>
<protein>
    <submittedName>
        <fullName evidence="1">Uncharacterized protein</fullName>
    </submittedName>
</protein>
<evidence type="ECO:0000313" key="2">
    <source>
        <dbReference type="Proteomes" id="UP000297714"/>
    </source>
</evidence>
<dbReference type="AlphaFoldDB" id="A0A4Z0YC38"/>